<evidence type="ECO:0000256" key="1">
    <source>
        <dbReference type="ARBA" id="ARBA00004651"/>
    </source>
</evidence>
<dbReference type="SUPFAM" id="SSF81321">
    <property type="entry name" value="Family A G protein-coupled receptor-like"/>
    <property type="match status" value="1"/>
</dbReference>
<feature type="transmembrane region" description="Helical" evidence="13">
    <location>
        <begin position="242"/>
        <end position="261"/>
    </location>
</feature>
<keyword evidence="10" id="KW-0675">Receptor</keyword>
<name>G3NC25_GASAC</name>
<dbReference type="InterPro" id="IPR000725">
    <property type="entry name" value="Olfact_rcpt"/>
</dbReference>
<keyword evidence="11" id="KW-0325">Glycoprotein</keyword>
<keyword evidence="5" id="KW-0552">Olfaction</keyword>
<evidence type="ECO:0000256" key="13">
    <source>
        <dbReference type="SAM" id="Phobius"/>
    </source>
</evidence>
<evidence type="ECO:0000256" key="5">
    <source>
        <dbReference type="ARBA" id="ARBA00022725"/>
    </source>
</evidence>
<reference evidence="15" key="2">
    <citation type="submission" date="2024-04" db="UniProtKB">
        <authorList>
            <consortium name="Ensembl"/>
        </authorList>
    </citation>
    <scope>IDENTIFICATION</scope>
</reference>
<keyword evidence="12" id="KW-0807">Transducer</keyword>
<comment type="subcellular location">
    <subcellularLocation>
        <location evidence="1">Cell membrane</location>
        <topology evidence="1">Multi-pass membrane protein</topology>
    </subcellularLocation>
</comment>
<accession>G3NC25</accession>
<dbReference type="PROSITE" id="PS50262">
    <property type="entry name" value="G_PROTEIN_RECEP_F1_2"/>
    <property type="match status" value="1"/>
</dbReference>
<dbReference type="InterPro" id="IPR000276">
    <property type="entry name" value="GPCR_Rhodpsn"/>
</dbReference>
<dbReference type="GO" id="GO:0005549">
    <property type="term" value="F:odorant binding"/>
    <property type="evidence" value="ECO:0007669"/>
    <property type="project" value="TreeGrafter"/>
</dbReference>
<feature type="transmembrane region" description="Helical" evidence="13">
    <location>
        <begin position="273"/>
        <end position="292"/>
    </location>
</feature>
<keyword evidence="4 13" id="KW-0812">Transmembrane</keyword>
<dbReference type="FunFam" id="1.20.1070.10:FF:000024">
    <property type="entry name" value="Olfactory receptor"/>
    <property type="match status" value="1"/>
</dbReference>
<evidence type="ECO:0000256" key="9">
    <source>
        <dbReference type="ARBA" id="ARBA00023157"/>
    </source>
</evidence>
<dbReference type="GO" id="GO:0004984">
    <property type="term" value="F:olfactory receptor activity"/>
    <property type="evidence" value="ECO:0007669"/>
    <property type="project" value="InterPro"/>
</dbReference>
<evidence type="ECO:0000256" key="10">
    <source>
        <dbReference type="ARBA" id="ARBA00023170"/>
    </source>
</evidence>
<feature type="domain" description="G-protein coupled receptors family 1 profile" evidence="14">
    <location>
        <begin position="40"/>
        <end position="290"/>
    </location>
</feature>
<dbReference type="PANTHER" id="PTHR26451">
    <property type="entry name" value="G_PROTEIN_RECEP_F1_2 DOMAIN-CONTAINING PROTEIN"/>
    <property type="match status" value="1"/>
</dbReference>
<evidence type="ECO:0000256" key="6">
    <source>
        <dbReference type="ARBA" id="ARBA00022989"/>
    </source>
</evidence>
<organism evidence="15">
    <name type="scientific">Gasterosteus aculeatus</name>
    <name type="common">Three-spined stickleback</name>
    <dbReference type="NCBI Taxonomy" id="69293"/>
    <lineage>
        <taxon>Eukaryota</taxon>
        <taxon>Metazoa</taxon>
        <taxon>Chordata</taxon>
        <taxon>Craniata</taxon>
        <taxon>Vertebrata</taxon>
        <taxon>Euteleostomi</taxon>
        <taxon>Actinopterygii</taxon>
        <taxon>Neopterygii</taxon>
        <taxon>Teleostei</taxon>
        <taxon>Neoteleostei</taxon>
        <taxon>Acanthomorphata</taxon>
        <taxon>Eupercaria</taxon>
        <taxon>Perciformes</taxon>
        <taxon>Cottioidei</taxon>
        <taxon>Gasterosteales</taxon>
        <taxon>Gasterosteidae</taxon>
        <taxon>Gasterosteus</taxon>
    </lineage>
</organism>
<dbReference type="InterPro" id="IPR052921">
    <property type="entry name" value="GPCR1_Superfamily_Member"/>
</dbReference>
<evidence type="ECO:0000313" key="15">
    <source>
        <dbReference type="Ensembl" id="ENSGACP00000002874.1"/>
    </source>
</evidence>
<evidence type="ECO:0000256" key="11">
    <source>
        <dbReference type="ARBA" id="ARBA00023180"/>
    </source>
</evidence>
<evidence type="ECO:0000256" key="7">
    <source>
        <dbReference type="ARBA" id="ARBA00023040"/>
    </source>
</evidence>
<dbReference type="GO" id="GO:0005886">
    <property type="term" value="C:plasma membrane"/>
    <property type="evidence" value="ECO:0007669"/>
    <property type="project" value="UniProtKB-SubCell"/>
</dbReference>
<dbReference type="PRINTS" id="PR00245">
    <property type="entry name" value="OLFACTORYR"/>
</dbReference>
<keyword evidence="3" id="KW-0716">Sensory transduction</keyword>
<dbReference type="InParanoid" id="G3NC25"/>
<feature type="transmembrane region" description="Helical" evidence="13">
    <location>
        <begin position="140"/>
        <end position="161"/>
    </location>
</feature>
<keyword evidence="9" id="KW-1015">Disulfide bond</keyword>
<feature type="transmembrane region" description="Helical" evidence="13">
    <location>
        <begin position="197"/>
        <end position="221"/>
    </location>
</feature>
<dbReference type="eggNOG" id="ENOG502QVH7">
    <property type="taxonomic scope" value="Eukaryota"/>
</dbReference>
<protein>
    <recommendedName>
        <fullName evidence="14">G-protein coupled receptors family 1 profile domain-containing protein</fullName>
    </recommendedName>
</protein>
<evidence type="ECO:0000259" key="14">
    <source>
        <dbReference type="PROSITE" id="PS50262"/>
    </source>
</evidence>
<keyword evidence="7" id="KW-0297">G-protein coupled receptor</keyword>
<feature type="transmembrane region" description="Helical" evidence="13">
    <location>
        <begin position="20"/>
        <end position="46"/>
    </location>
</feature>
<evidence type="ECO:0000256" key="12">
    <source>
        <dbReference type="ARBA" id="ARBA00023224"/>
    </source>
</evidence>
<dbReference type="PRINTS" id="PR00237">
    <property type="entry name" value="GPCRRHODOPSN"/>
</dbReference>
<dbReference type="PANTHER" id="PTHR26451:SF871">
    <property type="entry name" value="ODORANT RECEPTOR-RELATED"/>
    <property type="match status" value="1"/>
</dbReference>
<dbReference type="Ensembl" id="ENSGACT00000002884.1">
    <property type="protein sequence ID" value="ENSGACP00000002874.1"/>
    <property type="gene ID" value="ENSGACG00000002214.1"/>
</dbReference>
<dbReference type="InterPro" id="IPR017452">
    <property type="entry name" value="GPCR_Rhodpsn_7TM"/>
</dbReference>
<evidence type="ECO:0000256" key="2">
    <source>
        <dbReference type="ARBA" id="ARBA00022475"/>
    </source>
</evidence>
<keyword evidence="6 13" id="KW-1133">Transmembrane helix</keyword>
<keyword evidence="2" id="KW-1003">Cell membrane</keyword>
<keyword evidence="8 13" id="KW-0472">Membrane</keyword>
<feature type="transmembrane region" description="Helical" evidence="13">
    <location>
        <begin position="58"/>
        <end position="78"/>
    </location>
</feature>
<dbReference type="Gene3D" id="1.20.1070.10">
    <property type="entry name" value="Rhodopsin 7-helix transmembrane proteins"/>
    <property type="match status" value="1"/>
</dbReference>
<dbReference type="AlphaFoldDB" id="G3NC25"/>
<sequence>MIHNSSHVRLFFLSGINEGMNLRVVLFSVTLLCYCFIVVVNVALIMTIILDKNLHEPMYILLCTFCMNGLYGTTGFYPKLLWDLLSAVHVISYSGCLVQAFVMYSFACRDMSILAVMSYDRYVAICRPLVYHSVMSKKKLLILVSFSWFTPFYVVGTNMILTSRLNLCNTYIARLFCVNWVIVKLACFPADTVVNNIVASITIIVYVFHGFFIVWSYVYIIKTCVNSLENRAKFMQTCVPHLTSLLIFLVTILLDIMHIRYGSQYLPQALKNFIAIEYLVIPSIMNPLIYGFKLNKIRRRIFGAINLK</sequence>
<evidence type="ECO:0000256" key="4">
    <source>
        <dbReference type="ARBA" id="ARBA00022692"/>
    </source>
</evidence>
<evidence type="ECO:0000256" key="8">
    <source>
        <dbReference type="ARBA" id="ARBA00023136"/>
    </source>
</evidence>
<reference evidence="15" key="1">
    <citation type="submission" date="2006-01" db="EMBL/GenBank/DDBJ databases">
        <authorList>
            <person name="Lindblad-Toh K."/>
            <person name="Mauceli E."/>
            <person name="Grabherr M."/>
            <person name="Chang J.L."/>
            <person name="Lander E.S."/>
        </authorList>
    </citation>
    <scope>NUCLEOTIDE SEQUENCE [LARGE SCALE GENOMIC DNA]</scope>
</reference>
<evidence type="ECO:0000256" key="3">
    <source>
        <dbReference type="ARBA" id="ARBA00022606"/>
    </source>
</evidence>
<dbReference type="OMA" id="CAFCMNS"/>
<feature type="transmembrane region" description="Helical" evidence="13">
    <location>
        <begin position="84"/>
        <end position="107"/>
    </location>
</feature>
<dbReference type="Pfam" id="PF13853">
    <property type="entry name" value="7tm_4"/>
    <property type="match status" value="1"/>
</dbReference>
<proteinExistence type="predicted"/>
<dbReference type="GO" id="GO:0004930">
    <property type="term" value="F:G protein-coupled receptor activity"/>
    <property type="evidence" value="ECO:0007669"/>
    <property type="project" value="UniProtKB-KW"/>
</dbReference>
<dbReference type="STRING" id="69293.ENSGACP00000002874"/>